<dbReference type="RefSeq" id="WP_191188725.1">
    <property type="nucleotide sequence ID" value="NZ_JACWMY010000004.1"/>
</dbReference>
<feature type="transmembrane region" description="Helical" evidence="11">
    <location>
        <begin position="34"/>
        <end position="66"/>
    </location>
</feature>
<evidence type="ECO:0000256" key="8">
    <source>
        <dbReference type="ARBA" id="ARBA00022989"/>
    </source>
</evidence>
<keyword evidence="3" id="KW-0645">Protease</keyword>
<evidence type="ECO:0000256" key="2">
    <source>
        <dbReference type="ARBA" id="ARBA00022475"/>
    </source>
</evidence>
<feature type="transmembrane region" description="Helical" evidence="11">
    <location>
        <begin position="72"/>
        <end position="97"/>
    </location>
</feature>
<keyword evidence="9" id="KW-0482">Metalloprotease</keyword>
<dbReference type="InterPro" id="IPR001915">
    <property type="entry name" value="Peptidase_M48"/>
</dbReference>
<dbReference type="PANTHER" id="PTHR43221">
    <property type="entry name" value="PROTEASE HTPX"/>
    <property type="match status" value="1"/>
</dbReference>
<protein>
    <submittedName>
        <fullName evidence="13">M48 family metallopeptidase</fullName>
    </submittedName>
</protein>
<sequence length="701" mass="79927">MNTLTLSYPPMPAGADKSILKPSASFTKKVYGSIAAILLFVLCYLLLFAITVCLAIAFGALGIGIISLKVHWLTIMVGLGLIGSGLMLIFFVIKFLFKKNHEDRSDLMEITAAEQPNLFAFINKITEEANAPAPKRIYLSADVNAGVFYDSSFWSMFLPVKKNLKIGLGLVNSVNVSEFKAVMAHEFGHFSQRSMKFGSYVYNLNKVIYNMLYDNEGYERVLGSMAASHWVFKAIAFINVQIIKGMQYVLRQVYIVLNKTYMSLSREMEFHADAVAAYVSGSNHLVTSLKRIEIGQLCYSRLLDYWNTKLAENKRSENIYPQQLEMMRLFADRRLMPTDSAGLPVIKKGMFITDNSEVVIEDQWSSHPSTEDRELHLERINLFTDVNHQSAWSLFNNAGELQVMLTNHLYAGVTKSNEAAFVNLNEFKEDFNATVNTDLLDKRYKNYYDRNINEFDVDAALAAADGKNTYTFDSLFTDENCALPQAAERMEGDAEIMDTITNVRLDIKNFDYKGNKYSRDDAPYIKGLINTEHKETEARIKELDEQAFIYFTNICGTPAEREELAGKYKMLFACQRVAVGRYQQYGEALSLFNKIYESMPYAEISNTVDAIYAKEKDLKPVVKQLVANENINCYLTAAQVEEVNKYLMKDWVYFNHPNYDNEAIDVFNKGTQAYISAVSKHHFEMKKYLLNFQLNLLENRA</sequence>
<proteinExistence type="predicted"/>
<evidence type="ECO:0000256" key="5">
    <source>
        <dbReference type="ARBA" id="ARBA00022723"/>
    </source>
</evidence>
<keyword evidence="2" id="KW-1003">Cell membrane</keyword>
<keyword evidence="5" id="KW-0479">Metal-binding</keyword>
<keyword evidence="10 11" id="KW-0472">Membrane</keyword>
<keyword evidence="7" id="KW-0862">Zinc</keyword>
<dbReference type="Gene3D" id="3.30.2010.10">
    <property type="entry name" value="Metalloproteases ('zincins'), catalytic domain"/>
    <property type="match status" value="1"/>
</dbReference>
<evidence type="ECO:0000256" key="1">
    <source>
        <dbReference type="ARBA" id="ARBA00001947"/>
    </source>
</evidence>
<evidence type="ECO:0000313" key="14">
    <source>
        <dbReference type="Proteomes" id="UP000606600"/>
    </source>
</evidence>
<reference evidence="13 14" key="1">
    <citation type="submission" date="2020-09" db="EMBL/GenBank/DDBJ databases">
        <title>Novel species of Mucilaginibacter isolated from a glacier on the Tibetan Plateau.</title>
        <authorList>
            <person name="Liu Q."/>
            <person name="Xin Y.-H."/>
        </authorList>
    </citation>
    <scope>NUCLEOTIDE SEQUENCE [LARGE SCALE GENOMIC DNA]</scope>
    <source>
        <strain evidence="13 14">ZT4R22</strain>
    </source>
</reference>
<evidence type="ECO:0000256" key="4">
    <source>
        <dbReference type="ARBA" id="ARBA00022692"/>
    </source>
</evidence>
<comment type="cofactor">
    <cofactor evidence="1">
        <name>Zn(2+)</name>
        <dbReference type="ChEBI" id="CHEBI:29105"/>
    </cofactor>
</comment>
<dbReference type="PANTHER" id="PTHR43221:SF2">
    <property type="entry name" value="PROTEASE HTPX HOMOLOG"/>
    <property type="match status" value="1"/>
</dbReference>
<comment type="caution">
    <text evidence="13">The sequence shown here is derived from an EMBL/GenBank/DDBJ whole genome shotgun (WGS) entry which is preliminary data.</text>
</comment>
<dbReference type="Proteomes" id="UP000606600">
    <property type="component" value="Unassembled WGS sequence"/>
</dbReference>
<dbReference type="CDD" id="cd07328">
    <property type="entry name" value="M48_Ste24p_like"/>
    <property type="match status" value="1"/>
</dbReference>
<evidence type="ECO:0000259" key="12">
    <source>
        <dbReference type="Pfam" id="PF01435"/>
    </source>
</evidence>
<dbReference type="Pfam" id="PF01435">
    <property type="entry name" value="Peptidase_M48"/>
    <property type="match status" value="1"/>
</dbReference>
<accession>A0ABR7WP52</accession>
<evidence type="ECO:0000313" key="13">
    <source>
        <dbReference type="EMBL" id="MBD1364062.1"/>
    </source>
</evidence>
<keyword evidence="4 11" id="KW-0812">Transmembrane</keyword>
<evidence type="ECO:0000256" key="3">
    <source>
        <dbReference type="ARBA" id="ARBA00022670"/>
    </source>
</evidence>
<evidence type="ECO:0000256" key="9">
    <source>
        <dbReference type="ARBA" id="ARBA00023049"/>
    </source>
</evidence>
<evidence type="ECO:0000256" key="10">
    <source>
        <dbReference type="ARBA" id="ARBA00023136"/>
    </source>
</evidence>
<evidence type="ECO:0000256" key="7">
    <source>
        <dbReference type="ARBA" id="ARBA00022833"/>
    </source>
</evidence>
<feature type="domain" description="Peptidase M48" evidence="12">
    <location>
        <begin position="115"/>
        <end position="378"/>
    </location>
</feature>
<keyword evidence="8 11" id="KW-1133">Transmembrane helix</keyword>
<name>A0ABR7WP52_9SPHI</name>
<keyword evidence="14" id="KW-1185">Reference proteome</keyword>
<dbReference type="EMBL" id="JACWMY010000004">
    <property type="protein sequence ID" value="MBD1364062.1"/>
    <property type="molecule type" value="Genomic_DNA"/>
</dbReference>
<evidence type="ECO:0000256" key="11">
    <source>
        <dbReference type="SAM" id="Phobius"/>
    </source>
</evidence>
<gene>
    <name evidence="13" type="ORF">IDJ77_09605</name>
</gene>
<keyword evidence="6" id="KW-0378">Hydrolase</keyword>
<evidence type="ECO:0000256" key="6">
    <source>
        <dbReference type="ARBA" id="ARBA00022801"/>
    </source>
</evidence>
<dbReference type="InterPro" id="IPR050083">
    <property type="entry name" value="HtpX_protease"/>
</dbReference>
<organism evidence="13 14">
    <name type="scientific">Mucilaginibacter pankratovii</name>
    <dbReference type="NCBI Taxonomy" id="2772110"/>
    <lineage>
        <taxon>Bacteria</taxon>
        <taxon>Pseudomonadati</taxon>
        <taxon>Bacteroidota</taxon>
        <taxon>Sphingobacteriia</taxon>
        <taxon>Sphingobacteriales</taxon>
        <taxon>Sphingobacteriaceae</taxon>
        <taxon>Mucilaginibacter</taxon>
    </lineage>
</organism>